<dbReference type="GO" id="GO:0004674">
    <property type="term" value="F:protein serine/threonine kinase activity"/>
    <property type="evidence" value="ECO:0007669"/>
    <property type="project" value="TreeGrafter"/>
</dbReference>
<dbReference type="Proteomes" id="UP000794436">
    <property type="component" value="Unassembled WGS sequence"/>
</dbReference>
<keyword evidence="2" id="KW-0067">ATP-binding</keyword>
<dbReference type="GO" id="GO:0005737">
    <property type="term" value="C:cytoplasm"/>
    <property type="evidence" value="ECO:0007669"/>
    <property type="project" value="TreeGrafter"/>
</dbReference>
<keyword evidence="1" id="KW-0547">Nucleotide-binding</keyword>
<accession>A0A8K1C419</accession>
<comment type="caution">
    <text evidence="4">The sequence shown here is derived from an EMBL/GenBank/DDBJ whole genome shotgun (WGS) entry which is preliminary data.</text>
</comment>
<dbReference type="AlphaFoldDB" id="A0A8K1C419"/>
<feature type="domain" description="Protein kinase" evidence="3">
    <location>
        <begin position="81"/>
        <end position="415"/>
    </location>
</feature>
<evidence type="ECO:0000259" key="3">
    <source>
        <dbReference type="PROSITE" id="PS50011"/>
    </source>
</evidence>
<dbReference type="SMART" id="SM00220">
    <property type="entry name" value="S_TKc"/>
    <property type="match status" value="1"/>
</dbReference>
<dbReference type="OrthoDB" id="4062651at2759"/>
<name>A0A8K1C419_PYTOL</name>
<evidence type="ECO:0000256" key="2">
    <source>
        <dbReference type="ARBA" id="ARBA00022840"/>
    </source>
</evidence>
<organism evidence="4 5">
    <name type="scientific">Pythium oligandrum</name>
    <name type="common">Mycoparasitic fungus</name>
    <dbReference type="NCBI Taxonomy" id="41045"/>
    <lineage>
        <taxon>Eukaryota</taxon>
        <taxon>Sar</taxon>
        <taxon>Stramenopiles</taxon>
        <taxon>Oomycota</taxon>
        <taxon>Peronosporomycetes</taxon>
        <taxon>Pythiales</taxon>
        <taxon>Pythiaceae</taxon>
        <taxon>Pythium</taxon>
    </lineage>
</organism>
<sequence>MDAPTTEQERYERIMRGIDLVRRIYHDKSGENDYRETRCRDGQLVLQPLDYLAGPEQPAEEDETSVRRVMKCAFFDPVRQVPSYEAIAYCQLGRVMFAYWFAVLVNTGTLEAEKANLPVAVKIMDGRQLNNMQNAARADAEREQRILQRLRRQGFRRRRATPLNSDVPVQLARSSYHFPQWSIMTDEISNQYMITDYATNGSVIQHFSKRYEEYCNIVRSLLFMRGINDDVLLRRAVLNLWRDEALHIFTGLVNAVVYMHEKNVCHLDLSPENIGIDAQNNPILLDFGNSEVTGLDDTVGRGRVIRSLLHYCAPEVRLHNRTVSESAGVDGKKADMYSLGVVLYWLLFVGCSSDVDGQWVIWDPIEFDHACTVCLVNGELSVTDRTLFQAMLSGFPAARSTATEVSDLVHQHQFQLREDLRARCNRVVNELIDHVFMDVT</sequence>
<dbReference type="PANTHER" id="PTHR24346">
    <property type="entry name" value="MAP/MICROTUBULE AFFINITY-REGULATING KINASE"/>
    <property type="match status" value="1"/>
</dbReference>
<reference evidence="4" key="1">
    <citation type="submission" date="2019-03" db="EMBL/GenBank/DDBJ databases">
        <title>Long read genome sequence of the mycoparasitic Pythium oligandrum ATCC 38472 isolated from sugarbeet rhizosphere.</title>
        <authorList>
            <person name="Gaulin E."/>
        </authorList>
    </citation>
    <scope>NUCLEOTIDE SEQUENCE</scope>
    <source>
        <strain evidence="4">ATCC 38472_TT</strain>
    </source>
</reference>
<dbReference type="InterPro" id="IPR000719">
    <property type="entry name" value="Prot_kinase_dom"/>
</dbReference>
<dbReference type="PROSITE" id="PS50011">
    <property type="entry name" value="PROTEIN_KINASE_DOM"/>
    <property type="match status" value="1"/>
</dbReference>
<dbReference type="SUPFAM" id="SSF56112">
    <property type="entry name" value="Protein kinase-like (PK-like)"/>
    <property type="match status" value="1"/>
</dbReference>
<dbReference type="PANTHER" id="PTHR24346:SF30">
    <property type="entry name" value="MATERNAL EMBRYONIC LEUCINE ZIPPER KINASE"/>
    <property type="match status" value="1"/>
</dbReference>
<dbReference type="InterPro" id="IPR011009">
    <property type="entry name" value="Kinase-like_dom_sf"/>
</dbReference>
<evidence type="ECO:0000313" key="4">
    <source>
        <dbReference type="EMBL" id="TMW56050.1"/>
    </source>
</evidence>
<dbReference type="GO" id="GO:0035556">
    <property type="term" value="P:intracellular signal transduction"/>
    <property type="evidence" value="ECO:0007669"/>
    <property type="project" value="TreeGrafter"/>
</dbReference>
<proteinExistence type="predicted"/>
<keyword evidence="5" id="KW-1185">Reference proteome</keyword>
<evidence type="ECO:0000256" key="1">
    <source>
        <dbReference type="ARBA" id="ARBA00022741"/>
    </source>
</evidence>
<gene>
    <name evidence="4" type="ORF">Poli38472_008698</name>
</gene>
<dbReference type="EMBL" id="SPLM01000146">
    <property type="protein sequence ID" value="TMW56050.1"/>
    <property type="molecule type" value="Genomic_DNA"/>
</dbReference>
<dbReference type="GO" id="GO:0005524">
    <property type="term" value="F:ATP binding"/>
    <property type="evidence" value="ECO:0007669"/>
    <property type="project" value="UniProtKB-KW"/>
</dbReference>
<dbReference type="Pfam" id="PF00069">
    <property type="entry name" value="Pkinase"/>
    <property type="match status" value="1"/>
</dbReference>
<protein>
    <recommendedName>
        <fullName evidence="3">Protein kinase domain-containing protein</fullName>
    </recommendedName>
</protein>
<evidence type="ECO:0000313" key="5">
    <source>
        <dbReference type="Proteomes" id="UP000794436"/>
    </source>
</evidence>
<dbReference type="Gene3D" id="1.10.510.10">
    <property type="entry name" value="Transferase(Phosphotransferase) domain 1"/>
    <property type="match status" value="1"/>
</dbReference>